<feature type="transmembrane region" description="Helical" evidence="2">
    <location>
        <begin position="92"/>
        <end position="109"/>
    </location>
</feature>
<feature type="compositionally biased region" description="Basic and acidic residues" evidence="1">
    <location>
        <begin position="668"/>
        <end position="691"/>
    </location>
</feature>
<dbReference type="Pfam" id="PF11847">
    <property type="entry name" value="GT-C_AftD"/>
    <property type="match status" value="1"/>
</dbReference>
<evidence type="ECO:0000313" key="5">
    <source>
        <dbReference type="EMBL" id="NDK88923.1"/>
    </source>
</evidence>
<feature type="transmembrane region" description="Helical" evidence="2">
    <location>
        <begin position="1328"/>
        <end position="1352"/>
    </location>
</feature>
<evidence type="ECO:0000256" key="2">
    <source>
        <dbReference type="SAM" id="Phobius"/>
    </source>
</evidence>
<sequence>MTRRLGPRGVATAAVVALLVSFLQSPGLIAADTKLDLTADPTGFLARAAHLWTPQAPLGQVQNQAYGYFFPHGAFFALGDLLAVPPWVTQRLWWALLLTVGFVGVVRLAEALRIGSPGSRVLAGIVFVLSPRVLTTLGSISSETLPMMLAPWVLAPVVRALDHPDDGTPLWRHAARSGVAVALMGAVNAVATLAAVGVSVVWFLLCARGDLRRWWRFGLAWTGVAVLACAWWVVPLLILSRVSPPFLDFIESSRVTTQWASLTEVLRGTSSWTPFVSPERVAGAVLVTQPAAVLATGTLAAAGLAGLCMRHMPFRRRWVVILGVGLVLMCSGYAGGLGSPVAEPVRVFLDGSGAFLRNIHKFEPFLRLPLVLGLAHLLARVPFPAAAPRREWLSAFAHPQRSRPVAAAVVVVVALVGAGSLMWTGQLTPDGAYKALPGYWRQTAQWLDEHSGTDSGAPRRALVVPGSPFADQLWGLTRDEVLQPLSWTPWAVRDAIPLTPPGAIRALDAVQRDLANGRPSPGLAATLSGQGIGFVVLRADLDPETSRSARPLLAQQALDGSPGLHRVATFGPEVSQTSVDGVVRDNGLRPPMPAVQIYAVDGDTGTGPRLSATAPMTRIAGGPEAVAALNDARARLGEPALGPVLLESDARRAGLAAGPVVVTDTPADREVDFGRVDDHSSAIRSPDDARRTQNAAPDYPVEDQPLTEGQWLLDNRPGEVRVSTSGSAADATQPGQTSPASSAAAAFDGDPSTAWASSGLSSAVGRWLRLDFDSPQRDLALQLTTAKALGPDVTSVLVTTEAGTTVASGLEPGKPVTVTAPSGPTRWVQITAIATDDGTAGNQFALAEVGVVDLASGMPLSIRHRVVLPELPADTPVSGWLLTQELSGRSACVTEPAGQDRRAREHCAPGLGLAPENPGVLTRALSVPSATAVEPTMVLRPTPGDGLDALLSAAGGIRASGASTVNDPRASASAAVDGDPGTVWTAAEPEKKGASPTLTLRLPAPQTVESLRIITPEGYPAAPTRVSVDLGTGPQKHTLGEDGVVTLTPAVTDTIKIGLLDRTDLLDVNSLGFASPAPVGIAEVQITPAPPAAPAADRPIDIGCDAGIGITVSGQVIGMSVHTTAAALRAGEPVVARPCSAVPVGLGAGEQELSANPGSAFTVDAVWLPVAGTGAATTGGDAAGTQYPETGTWAATARTVTVDSAAVQRILSVPESTNPGWVAELGGHTLEPVVVDGWQQGWIVEAGESGTVTLSFRYDSLYRWSLVVGFVLLAALFALAFGPRRSRHHSDDPEPAGDTLTAEHTVADDQSPAPVPGTASAVVGAVGWLGACWLLGGWWGLGVGIVTGVGVLVLRPPAVVVTVFVAMMLATVGLASGPWQSPTGYHGFSWWVQLPALVAVSSVMVSALLAPVVDATASDGPATAWRDRIRALSRRRNRSRAGSSMKA</sequence>
<protein>
    <submittedName>
        <fullName evidence="5">DUF3367 domain-containing protein</fullName>
    </submittedName>
</protein>
<dbReference type="SUPFAM" id="SSF49785">
    <property type="entry name" value="Galactose-binding domain-like"/>
    <property type="match status" value="2"/>
</dbReference>
<organism evidence="5 6">
    <name type="scientific">Gordonia desulfuricans</name>
    <dbReference type="NCBI Taxonomy" id="89051"/>
    <lineage>
        <taxon>Bacteria</taxon>
        <taxon>Bacillati</taxon>
        <taxon>Actinomycetota</taxon>
        <taxon>Actinomycetes</taxon>
        <taxon>Mycobacteriales</taxon>
        <taxon>Gordoniaceae</taxon>
        <taxon>Gordonia</taxon>
    </lineage>
</organism>
<dbReference type="Proteomes" id="UP000466307">
    <property type="component" value="Unassembled WGS sequence"/>
</dbReference>
<feature type="region of interest" description="Disordered" evidence="1">
    <location>
        <begin position="961"/>
        <end position="981"/>
    </location>
</feature>
<feature type="region of interest" description="Disordered" evidence="1">
    <location>
        <begin position="720"/>
        <end position="755"/>
    </location>
</feature>
<dbReference type="InterPro" id="IPR056997">
    <property type="entry name" value="CBM_AftD"/>
</dbReference>
<name>A0A7K3LL86_9ACTN</name>
<feature type="transmembrane region" description="Helical" evidence="2">
    <location>
        <begin position="1388"/>
        <end position="1410"/>
    </location>
</feature>
<dbReference type="InterPro" id="IPR008979">
    <property type="entry name" value="Galactose-bd-like_sf"/>
</dbReference>
<dbReference type="Pfam" id="PF24607">
    <property type="entry name" value="CBM_AftD"/>
    <property type="match status" value="1"/>
</dbReference>
<dbReference type="GO" id="GO:0016740">
    <property type="term" value="F:transferase activity"/>
    <property type="evidence" value="ECO:0007669"/>
    <property type="project" value="InterPro"/>
</dbReference>
<reference evidence="5 6" key="1">
    <citation type="submission" date="2020-01" db="EMBL/GenBank/DDBJ databases">
        <title>Investigation of new actinobacteria for the biodesulphurisation of diesel fuel.</title>
        <authorList>
            <person name="Athi Narayanan S.M."/>
        </authorList>
    </citation>
    <scope>NUCLEOTIDE SEQUENCE [LARGE SCALE GENOMIC DNA]</scope>
    <source>
        <strain evidence="5 6">213E</strain>
    </source>
</reference>
<evidence type="ECO:0000256" key="1">
    <source>
        <dbReference type="SAM" id="MobiDB-lite"/>
    </source>
</evidence>
<proteinExistence type="predicted"/>
<feature type="transmembrane region" description="Helical" evidence="2">
    <location>
        <begin position="217"/>
        <end position="239"/>
    </location>
</feature>
<dbReference type="EMBL" id="JAADZU010000010">
    <property type="protein sequence ID" value="NDK88923.1"/>
    <property type="molecule type" value="Genomic_DNA"/>
</dbReference>
<feature type="transmembrane region" description="Helical" evidence="2">
    <location>
        <begin position="318"/>
        <end position="336"/>
    </location>
</feature>
<feature type="transmembrane region" description="Helical" evidence="2">
    <location>
        <begin position="404"/>
        <end position="423"/>
    </location>
</feature>
<keyword evidence="2" id="KW-1133">Transmembrane helix</keyword>
<feature type="transmembrane region" description="Helical" evidence="2">
    <location>
        <begin position="121"/>
        <end position="140"/>
    </location>
</feature>
<feature type="region of interest" description="Disordered" evidence="1">
    <location>
        <begin position="668"/>
        <end position="706"/>
    </location>
</feature>
<feature type="transmembrane region" description="Helical" evidence="2">
    <location>
        <begin position="179"/>
        <end position="205"/>
    </location>
</feature>
<keyword evidence="2" id="KW-0812">Transmembrane</keyword>
<keyword evidence="2" id="KW-0472">Membrane</keyword>
<feature type="domain" description="Alpha-(1-&gt;3)-arabinofuranosyltransferase N-terminal GT-C" evidence="3">
    <location>
        <begin position="17"/>
        <end position="696"/>
    </location>
</feature>
<comment type="caution">
    <text evidence="5">The sequence shown here is derived from an EMBL/GenBank/DDBJ whole genome shotgun (WGS) entry which is preliminary data.</text>
</comment>
<feature type="transmembrane region" description="Helical" evidence="2">
    <location>
        <begin position="281"/>
        <end position="306"/>
    </location>
</feature>
<dbReference type="InterPro" id="IPR021798">
    <property type="entry name" value="AftD_N"/>
</dbReference>
<gene>
    <name evidence="5" type="ORF">GYA93_04925</name>
</gene>
<dbReference type="Gene3D" id="2.60.120.260">
    <property type="entry name" value="Galactose-binding domain-like"/>
    <property type="match status" value="2"/>
</dbReference>
<evidence type="ECO:0000259" key="4">
    <source>
        <dbReference type="Pfam" id="PF24607"/>
    </source>
</evidence>
<feature type="transmembrane region" description="Helical" evidence="2">
    <location>
        <begin position="1358"/>
        <end position="1376"/>
    </location>
</feature>
<accession>A0A7K3LL86</accession>
<feature type="transmembrane region" description="Helical" evidence="2">
    <location>
        <begin position="1261"/>
        <end position="1281"/>
    </location>
</feature>
<evidence type="ECO:0000313" key="6">
    <source>
        <dbReference type="Proteomes" id="UP000466307"/>
    </source>
</evidence>
<feature type="transmembrane region" description="Helical" evidence="2">
    <location>
        <begin position="365"/>
        <end position="383"/>
    </location>
</feature>
<feature type="domain" description="Arabinofuranosyltransferase D third carbohydrate binding module" evidence="4">
    <location>
        <begin position="956"/>
        <end position="1092"/>
    </location>
</feature>
<keyword evidence="6" id="KW-1185">Reference proteome</keyword>
<evidence type="ECO:0000259" key="3">
    <source>
        <dbReference type="Pfam" id="PF11847"/>
    </source>
</evidence>
<dbReference type="RefSeq" id="WP_059037254.1">
    <property type="nucleotide sequence ID" value="NZ_JAADZU010000010.1"/>
</dbReference>